<organism evidence="11 12">
    <name type="scientific">Ravibacter arvi</name>
    <dbReference type="NCBI Taxonomy" id="2051041"/>
    <lineage>
        <taxon>Bacteria</taxon>
        <taxon>Pseudomonadati</taxon>
        <taxon>Bacteroidota</taxon>
        <taxon>Cytophagia</taxon>
        <taxon>Cytophagales</taxon>
        <taxon>Spirosomataceae</taxon>
        <taxon>Ravibacter</taxon>
    </lineage>
</organism>
<dbReference type="CDD" id="cd10280">
    <property type="entry name" value="PQQ_mGDH"/>
    <property type="match status" value="1"/>
</dbReference>
<feature type="signal peptide" evidence="9">
    <location>
        <begin position="1"/>
        <end position="22"/>
    </location>
</feature>
<evidence type="ECO:0000256" key="6">
    <source>
        <dbReference type="ARBA" id="ARBA00023002"/>
    </source>
</evidence>
<evidence type="ECO:0000256" key="9">
    <source>
        <dbReference type="SAM" id="SignalP"/>
    </source>
</evidence>
<dbReference type="PANTHER" id="PTHR32303:SF4">
    <property type="entry name" value="QUINOPROTEIN GLUCOSE DEHYDROGENASE"/>
    <property type="match status" value="1"/>
</dbReference>
<keyword evidence="12" id="KW-1185">Reference proteome</keyword>
<feature type="domain" description="Cytochrome c" evidence="10">
    <location>
        <begin position="488"/>
        <end position="564"/>
    </location>
</feature>
<feature type="chain" id="PRO_5047321601" description="Cytochrome c domain-containing protein" evidence="9">
    <location>
        <begin position="23"/>
        <end position="733"/>
    </location>
</feature>
<comment type="cofactor">
    <cofactor evidence="1">
        <name>pyrroloquinoline quinone</name>
        <dbReference type="ChEBI" id="CHEBI:58442"/>
    </cofactor>
</comment>
<dbReference type="Gene3D" id="1.10.760.10">
    <property type="entry name" value="Cytochrome c-like domain"/>
    <property type="match status" value="1"/>
</dbReference>
<evidence type="ECO:0000256" key="1">
    <source>
        <dbReference type="ARBA" id="ARBA00001931"/>
    </source>
</evidence>
<sequence length="733" mass="80565">MRGFLYRNQYSLVASLATLCLAAYFFPAKNEEADTDWRHYGGDSGGTRFSPLTQINVQNVGSLRQIWSYDTGENKDTAQRGIDIQCQPIVAEGILYATTPRMKLFALDAASGKELWKFDPFDAPDAKPRIHPVRGVAYWSDGTDKRILYSVGPTLYAINALTGKRITGFGKNGETSLHQGLGTVSELGYDVTQYNIRSTTPGVVFRDLIIMGSSVSEGGDGLPGNIRAFDVRTGRLRWAFRTIPLPGEYGYNTWSPDSYRKLGGANCWAGMVVDQKNGMVFLGTGSPSVDFYGGDREGQNLFANCVIALDAATGRRIWHFQTVHHDLWDHDIPCPPNLLTVMHRGKPTDAVAQATKSGHVFVFDRMTGRPLFPVEEVKVPVSPALPGEKPWPTQPVPVKPAPFARQFLTPDQVTERTPEARRLVLDRLLESRSGNKYLPPSLEGTLYYGFGGGAEWGGAAVDPSGVFYVNGNNMLWWLKMRENDAIKAPGNRGKMLFGQNCSVCHSQETIASGQSYPSLREIGKRMTPVQIDGLLTTGRGRMPSFQHLSKDDRKALVDFLIQGKDTAVNAAEDDIHRADSRQSHAGESDFPYSPPFLPNGMVQFRDPDHYPAIKPPWGTLNAIDLNTGEYRWQVPLGEYPALGEPSTGTENHGGPLVTAGNLLFIGATYDEHLRAFNTTNGKEVWRSRLPAGGFATPVTYRVSGKQYVVIAAGGVRYGKKAGSSYVAYALPRP</sequence>
<name>A0ABP8LSU5_9BACT</name>
<evidence type="ECO:0000256" key="2">
    <source>
        <dbReference type="ARBA" id="ARBA00008156"/>
    </source>
</evidence>
<gene>
    <name evidence="11" type="ORF">GCM10023091_08020</name>
</gene>
<dbReference type="Pfam" id="PF13442">
    <property type="entry name" value="Cytochrome_CBB3"/>
    <property type="match status" value="1"/>
</dbReference>
<dbReference type="PANTHER" id="PTHR32303">
    <property type="entry name" value="QUINOPROTEIN ALCOHOL DEHYDROGENASE (CYTOCHROME C)"/>
    <property type="match status" value="1"/>
</dbReference>
<evidence type="ECO:0000256" key="7">
    <source>
        <dbReference type="ARBA" id="ARBA00023004"/>
    </source>
</evidence>
<dbReference type="RefSeq" id="WP_345026774.1">
    <property type="nucleotide sequence ID" value="NZ_BAABEY010000010.1"/>
</dbReference>
<dbReference type="InterPro" id="IPR017511">
    <property type="entry name" value="PQQ_mDH"/>
</dbReference>
<dbReference type="EMBL" id="BAABEY010000010">
    <property type="protein sequence ID" value="GAA4433882.1"/>
    <property type="molecule type" value="Genomic_DNA"/>
</dbReference>
<dbReference type="Pfam" id="PF01011">
    <property type="entry name" value="PQQ"/>
    <property type="match status" value="2"/>
</dbReference>
<comment type="caution">
    <text evidence="11">The sequence shown here is derived from an EMBL/GenBank/DDBJ whole genome shotgun (WGS) entry which is preliminary data.</text>
</comment>
<keyword evidence="4 8" id="KW-0479">Metal-binding</keyword>
<protein>
    <recommendedName>
        <fullName evidence="10">Cytochrome c domain-containing protein</fullName>
    </recommendedName>
</protein>
<keyword evidence="7 8" id="KW-0408">Iron</keyword>
<evidence type="ECO:0000259" key="10">
    <source>
        <dbReference type="PROSITE" id="PS51007"/>
    </source>
</evidence>
<dbReference type="SMART" id="SM00564">
    <property type="entry name" value="PQQ"/>
    <property type="match status" value="5"/>
</dbReference>
<keyword evidence="3 8" id="KW-0349">Heme</keyword>
<evidence type="ECO:0000313" key="11">
    <source>
        <dbReference type="EMBL" id="GAA4433882.1"/>
    </source>
</evidence>
<keyword evidence="6" id="KW-0560">Oxidoreductase</keyword>
<dbReference type="Gene3D" id="2.140.10.10">
    <property type="entry name" value="Quinoprotein alcohol dehydrogenase-like superfamily"/>
    <property type="match status" value="2"/>
</dbReference>
<evidence type="ECO:0000256" key="3">
    <source>
        <dbReference type="ARBA" id="ARBA00022617"/>
    </source>
</evidence>
<dbReference type="Proteomes" id="UP001501508">
    <property type="component" value="Unassembled WGS sequence"/>
</dbReference>
<dbReference type="InterPro" id="IPR036909">
    <property type="entry name" value="Cyt_c-like_dom_sf"/>
</dbReference>
<dbReference type="PROSITE" id="PS51007">
    <property type="entry name" value="CYTC"/>
    <property type="match status" value="1"/>
</dbReference>
<keyword evidence="5 9" id="KW-0732">Signal</keyword>
<comment type="similarity">
    <text evidence="2">Belongs to the bacterial PQQ dehydrogenase family.</text>
</comment>
<evidence type="ECO:0000256" key="4">
    <source>
        <dbReference type="ARBA" id="ARBA00022723"/>
    </source>
</evidence>
<accession>A0ABP8LSU5</accession>
<evidence type="ECO:0000256" key="8">
    <source>
        <dbReference type="PROSITE-ProRule" id="PRU00433"/>
    </source>
</evidence>
<dbReference type="InterPro" id="IPR009056">
    <property type="entry name" value="Cyt_c-like_dom"/>
</dbReference>
<dbReference type="InterPro" id="IPR011047">
    <property type="entry name" value="Quinoprotein_ADH-like_sf"/>
</dbReference>
<dbReference type="InterPro" id="IPR002372">
    <property type="entry name" value="PQQ_rpt_dom"/>
</dbReference>
<evidence type="ECO:0000256" key="5">
    <source>
        <dbReference type="ARBA" id="ARBA00022729"/>
    </source>
</evidence>
<proteinExistence type="inferred from homology"/>
<evidence type="ECO:0000313" key="12">
    <source>
        <dbReference type="Proteomes" id="UP001501508"/>
    </source>
</evidence>
<dbReference type="SUPFAM" id="SSF50998">
    <property type="entry name" value="Quinoprotein alcohol dehydrogenase-like"/>
    <property type="match status" value="1"/>
</dbReference>
<dbReference type="InterPro" id="IPR018391">
    <property type="entry name" value="PQQ_b-propeller_rpt"/>
</dbReference>
<reference evidence="12" key="1">
    <citation type="journal article" date="2019" name="Int. J. Syst. Evol. Microbiol.">
        <title>The Global Catalogue of Microorganisms (GCM) 10K type strain sequencing project: providing services to taxonomists for standard genome sequencing and annotation.</title>
        <authorList>
            <consortium name="The Broad Institute Genomics Platform"/>
            <consortium name="The Broad Institute Genome Sequencing Center for Infectious Disease"/>
            <person name="Wu L."/>
            <person name="Ma J."/>
        </authorList>
    </citation>
    <scope>NUCLEOTIDE SEQUENCE [LARGE SCALE GENOMIC DNA]</scope>
    <source>
        <strain evidence="12">JCM 31920</strain>
    </source>
</reference>
<dbReference type="SUPFAM" id="SSF46626">
    <property type="entry name" value="Cytochrome c"/>
    <property type="match status" value="1"/>
</dbReference>